<dbReference type="SUPFAM" id="SSF47384">
    <property type="entry name" value="Homodimeric domain of signal transducing histidine kinase"/>
    <property type="match status" value="1"/>
</dbReference>
<evidence type="ECO:0000256" key="10">
    <source>
        <dbReference type="ARBA" id="ARBA00023012"/>
    </source>
</evidence>
<dbReference type="SUPFAM" id="SSF55874">
    <property type="entry name" value="ATPase domain of HSP90 chaperone/DNA topoisomerase II/histidine kinase"/>
    <property type="match status" value="1"/>
</dbReference>
<evidence type="ECO:0000256" key="2">
    <source>
        <dbReference type="ARBA" id="ARBA00004370"/>
    </source>
</evidence>
<dbReference type="Pfam" id="PF00512">
    <property type="entry name" value="HisKA"/>
    <property type="match status" value="1"/>
</dbReference>
<keyword evidence="6" id="KW-0808">Transferase</keyword>
<accession>A0A3N6PCY1</accession>
<dbReference type="PROSITE" id="PS50110">
    <property type="entry name" value="RESPONSE_REGULATORY"/>
    <property type="match status" value="1"/>
</dbReference>
<dbReference type="InterPro" id="IPR011006">
    <property type="entry name" value="CheY-like_superfamily"/>
</dbReference>
<dbReference type="GO" id="GO:0005886">
    <property type="term" value="C:plasma membrane"/>
    <property type="evidence" value="ECO:0007669"/>
    <property type="project" value="TreeGrafter"/>
</dbReference>
<dbReference type="CDD" id="cd00082">
    <property type="entry name" value="HisKA"/>
    <property type="match status" value="1"/>
</dbReference>
<evidence type="ECO:0000256" key="13">
    <source>
        <dbReference type="ARBA" id="ARBA00074306"/>
    </source>
</evidence>
<dbReference type="InterPro" id="IPR003594">
    <property type="entry name" value="HATPase_dom"/>
</dbReference>
<dbReference type="InterPro" id="IPR036890">
    <property type="entry name" value="HATPase_C_sf"/>
</dbReference>
<organism evidence="19 20">
    <name type="scientific">Okeania hirsuta</name>
    <dbReference type="NCBI Taxonomy" id="1458930"/>
    <lineage>
        <taxon>Bacteria</taxon>
        <taxon>Bacillati</taxon>
        <taxon>Cyanobacteriota</taxon>
        <taxon>Cyanophyceae</taxon>
        <taxon>Oscillatoriophycideae</taxon>
        <taxon>Oscillatoriales</taxon>
        <taxon>Microcoleaceae</taxon>
        <taxon>Okeania</taxon>
    </lineage>
</organism>
<dbReference type="SMART" id="SM00387">
    <property type="entry name" value="HATPase_c"/>
    <property type="match status" value="1"/>
</dbReference>
<dbReference type="OrthoDB" id="569347at2"/>
<evidence type="ECO:0000259" key="18">
    <source>
        <dbReference type="PROSITE" id="PS50110"/>
    </source>
</evidence>
<proteinExistence type="inferred from homology"/>
<evidence type="ECO:0000256" key="12">
    <source>
        <dbReference type="ARBA" id="ARBA00023306"/>
    </source>
</evidence>
<dbReference type="InterPro" id="IPR001789">
    <property type="entry name" value="Sig_transdc_resp-reg_receiver"/>
</dbReference>
<keyword evidence="12" id="KW-0131">Cell cycle</keyword>
<feature type="coiled-coil region" evidence="15">
    <location>
        <begin position="535"/>
        <end position="569"/>
    </location>
</feature>
<dbReference type="SMART" id="SM00388">
    <property type="entry name" value="HisKA"/>
    <property type="match status" value="1"/>
</dbReference>
<dbReference type="InterPro" id="IPR004358">
    <property type="entry name" value="Sig_transdc_His_kin-like_C"/>
</dbReference>
<dbReference type="CDD" id="cd18773">
    <property type="entry name" value="PDC1_HK_sensor"/>
    <property type="match status" value="1"/>
</dbReference>
<dbReference type="CDD" id="cd16922">
    <property type="entry name" value="HATPase_EvgS-ArcB-TorS-like"/>
    <property type="match status" value="1"/>
</dbReference>
<dbReference type="InterPro" id="IPR036097">
    <property type="entry name" value="HisK_dim/P_sf"/>
</dbReference>
<dbReference type="PANTHER" id="PTHR43047:SF72">
    <property type="entry name" value="OSMOSENSING HISTIDINE PROTEIN KINASE SLN1"/>
    <property type="match status" value="1"/>
</dbReference>
<dbReference type="Pfam" id="PF00072">
    <property type="entry name" value="Response_reg"/>
    <property type="match status" value="1"/>
</dbReference>
<sequence length="1020" mass="115398">MAGNIAESWNSHRNKHRWRTTIVLLCLLLAGYMGNYFKIPIILHIDWLFGSIFTMLVVRLYGFGWGTIAAAISSSYTILLWHHPSAFILYTLEAIFVGWGLRRRSSNLLLLDVFYWGIIGFPLLWFLYIVVAKIPPESVLFISFKNPLNQICNALIASMILTHTPIAQWFSIKNKTHAFEQTLLNLLVAFVLLPAMVLTMWNCQDATSVQENNVLVRLEETRQNVSTDIQNWHQQNLEKLEALASNIQDSVPLWNRSNRSQNQETIQIAQQTVPDFRNLYITNTYGQILNSTTVENANQNVTQLNSLPLQGLLTAKQPMLSEMIMISDSPTIFQSIPIWQDDNLVGQFVAEIDVNNLKKRWLSSQSTSTRLVSLLDIRDRVITTTREDLKVGQPFDRDRNGEIYWIDQNSYLWVPNIPNTAKAVLWRKSFYVHKSAIDGELPWIVAIETPTAYYLVKLEGFYTKSFAILMAIAILAPLLAKPISSSLVKPLLQLANLTSNLPDKLTEHQSLQIPASSITEIETLSSNFQCMTSVLQDKFQEIQQASLELQQAKETADRANQAKSEFLANMSHELRTPLNGILGYAQILKRSEPLTQKGQNGIDIIYQSGSHLMNLINDILDLAKIEARKLELHPTAIHLPSFLQSVVEIIRIRGEQKGITFNFQVSSQLPTGICADEKRLRQVLINLLGNAIKFTERGSVTFKVESIGAKIRFQVEDTGVGMTPEQTEKIFLPFEQVGDHKKQAEGTGLGLTITRQIAALMQSEIQVQSILGEGSTFCWEVELPEAEDWADTLRVMQQGVIQGYKGEKRKILVVDDRWENRSVLINILEPIGFEMIEANNGKEGIEQVLKTSPDLVITDLSMPIMNGFEFLHKLRSGTDSEGVCHPQLQNKIVLVSSASIFDIDRHKSLDAGGNDFLPKPVQAKTLLELLQKHLQLDWIYDANNTEKQNIEVVADEIQPPETEILQQIWELAQDGEVDGIIEIAEQLQDNNTAAFTQELIRLAEACEIKQMRAFIQNYLV</sequence>
<keyword evidence="7" id="KW-0547">Nucleotide-binding</keyword>
<dbReference type="PROSITE" id="PS50109">
    <property type="entry name" value="HIS_KIN"/>
    <property type="match status" value="1"/>
</dbReference>
<evidence type="ECO:0000313" key="19">
    <source>
        <dbReference type="EMBL" id="RQH22602.1"/>
    </source>
</evidence>
<dbReference type="PRINTS" id="PR00344">
    <property type="entry name" value="BCTRLSENSOR"/>
</dbReference>
<dbReference type="Pfam" id="PF02518">
    <property type="entry name" value="HATPase_c"/>
    <property type="match status" value="1"/>
</dbReference>
<evidence type="ECO:0000259" key="17">
    <source>
        <dbReference type="PROSITE" id="PS50109"/>
    </source>
</evidence>
<comment type="subcellular location">
    <subcellularLocation>
        <location evidence="2">Membrane</location>
    </subcellularLocation>
</comment>
<comment type="similarity">
    <text evidence="3">In the N-terminal section; belongs to the phytochrome family.</text>
</comment>
<name>A0A3N6PCY1_9CYAN</name>
<dbReference type="SMART" id="SM00448">
    <property type="entry name" value="REC"/>
    <property type="match status" value="1"/>
</dbReference>
<dbReference type="GO" id="GO:0009927">
    <property type="term" value="F:histidine phosphotransfer kinase activity"/>
    <property type="evidence" value="ECO:0007669"/>
    <property type="project" value="TreeGrafter"/>
</dbReference>
<dbReference type="FunFam" id="3.30.565.10:FF:000010">
    <property type="entry name" value="Sensor histidine kinase RcsC"/>
    <property type="match status" value="1"/>
</dbReference>
<evidence type="ECO:0000256" key="7">
    <source>
        <dbReference type="ARBA" id="ARBA00022741"/>
    </source>
</evidence>
<dbReference type="GO" id="GO:0000155">
    <property type="term" value="F:phosphorelay sensor kinase activity"/>
    <property type="evidence" value="ECO:0007669"/>
    <property type="project" value="InterPro"/>
</dbReference>
<dbReference type="SUPFAM" id="SSF52172">
    <property type="entry name" value="CheY-like"/>
    <property type="match status" value="1"/>
</dbReference>
<keyword evidence="16" id="KW-1133">Transmembrane helix</keyword>
<protein>
    <recommendedName>
        <fullName evidence="13">Circadian input-output histidine kinase CikA</fullName>
        <ecNumber evidence="4">2.7.13.3</ecNumber>
    </recommendedName>
</protein>
<feature type="transmembrane region" description="Helical" evidence="16">
    <location>
        <begin position="113"/>
        <end position="131"/>
    </location>
</feature>
<dbReference type="Gene3D" id="3.40.50.2300">
    <property type="match status" value="1"/>
</dbReference>
<evidence type="ECO:0000256" key="9">
    <source>
        <dbReference type="ARBA" id="ARBA00022840"/>
    </source>
</evidence>
<feature type="transmembrane region" description="Helical" evidence="16">
    <location>
        <begin position="151"/>
        <end position="170"/>
    </location>
</feature>
<dbReference type="InterPro" id="IPR003661">
    <property type="entry name" value="HisK_dim/P_dom"/>
</dbReference>
<evidence type="ECO:0000256" key="15">
    <source>
        <dbReference type="SAM" id="Coils"/>
    </source>
</evidence>
<dbReference type="EC" id="2.7.13.3" evidence="4"/>
<dbReference type="PANTHER" id="PTHR43047">
    <property type="entry name" value="TWO-COMPONENT HISTIDINE PROTEIN KINASE"/>
    <property type="match status" value="1"/>
</dbReference>
<keyword evidence="20" id="KW-1185">Reference proteome</keyword>
<feature type="transmembrane region" description="Helical" evidence="16">
    <location>
        <begin position="18"/>
        <end position="35"/>
    </location>
</feature>
<dbReference type="Gene3D" id="1.10.287.130">
    <property type="match status" value="1"/>
</dbReference>
<keyword evidence="11 16" id="KW-0472">Membrane</keyword>
<dbReference type="Proteomes" id="UP000269154">
    <property type="component" value="Unassembled WGS sequence"/>
</dbReference>
<keyword evidence="8" id="KW-0418">Kinase</keyword>
<evidence type="ECO:0000256" key="8">
    <source>
        <dbReference type="ARBA" id="ARBA00022777"/>
    </source>
</evidence>
<evidence type="ECO:0000256" key="6">
    <source>
        <dbReference type="ARBA" id="ARBA00022679"/>
    </source>
</evidence>
<feature type="modified residue" description="4-aspartylphosphate" evidence="14">
    <location>
        <position position="859"/>
    </location>
</feature>
<dbReference type="RefSeq" id="WP_124155657.1">
    <property type="nucleotide sequence ID" value="NZ_CAWOLW010000288.1"/>
</dbReference>
<keyword evidence="16" id="KW-0812">Transmembrane</keyword>
<evidence type="ECO:0000313" key="20">
    <source>
        <dbReference type="Proteomes" id="UP000269154"/>
    </source>
</evidence>
<evidence type="ECO:0000256" key="14">
    <source>
        <dbReference type="PROSITE-ProRule" id="PRU00169"/>
    </source>
</evidence>
<evidence type="ECO:0000256" key="11">
    <source>
        <dbReference type="ARBA" id="ARBA00023136"/>
    </source>
</evidence>
<comment type="caution">
    <text evidence="19">The sequence shown here is derived from an EMBL/GenBank/DDBJ whole genome shotgun (WGS) entry which is preliminary data.</text>
</comment>
<evidence type="ECO:0000256" key="3">
    <source>
        <dbReference type="ARBA" id="ARBA00006402"/>
    </source>
</evidence>
<dbReference type="Gene3D" id="3.30.565.10">
    <property type="entry name" value="Histidine kinase-like ATPase, C-terminal domain"/>
    <property type="match status" value="1"/>
</dbReference>
<dbReference type="InterPro" id="IPR005467">
    <property type="entry name" value="His_kinase_dom"/>
</dbReference>
<evidence type="ECO:0000256" key="4">
    <source>
        <dbReference type="ARBA" id="ARBA00012438"/>
    </source>
</evidence>
<evidence type="ECO:0000256" key="1">
    <source>
        <dbReference type="ARBA" id="ARBA00000085"/>
    </source>
</evidence>
<keyword evidence="15" id="KW-0175">Coiled coil</keyword>
<evidence type="ECO:0000256" key="16">
    <source>
        <dbReference type="SAM" id="Phobius"/>
    </source>
</evidence>
<comment type="catalytic activity">
    <reaction evidence="1">
        <text>ATP + protein L-histidine = ADP + protein N-phospho-L-histidine.</text>
        <dbReference type="EC" id="2.7.13.3"/>
    </reaction>
</comment>
<dbReference type="GO" id="GO:0005524">
    <property type="term" value="F:ATP binding"/>
    <property type="evidence" value="ECO:0007669"/>
    <property type="project" value="UniProtKB-KW"/>
</dbReference>
<feature type="transmembrane region" description="Helical" evidence="16">
    <location>
        <begin position="78"/>
        <end position="101"/>
    </location>
</feature>
<evidence type="ECO:0000256" key="5">
    <source>
        <dbReference type="ARBA" id="ARBA00022553"/>
    </source>
</evidence>
<feature type="transmembrane region" description="Helical" evidence="16">
    <location>
        <begin position="182"/>
        <end position="201"/>
    </location>
</feature>
<reference evidence="19 20" key="1">
    <citation type="journal article" date="2018" name="ACS Chem. Biol.">
        <title>Ketoreductase domain dysfunction expands chemodiversity: malyngamide biosynthesis in the cyanobacterium Okeania hirsuta.</title>
        <authorList>
            <person name="Moss N.A."/>
            <person name="Leao T."/>
            <person name="Rankin M."/>
            <person name="McCullough T.M."/>
            <person name="Qu P."/>
            <person name="Korobeynikov A."/>
            <person name="Smith J.L."/>
            <person name="Gerwick L."/>
            <person name="Gerwick W.H."/>
        </authorList>
    </citation>
    <scope>NUCLEOTIDE SEQUENCE [LARGE SCALE GENOMIC DNA]</scope>
    <source>
        <strain evidence="19 20">PAB10Feb10-1</strain>
    </source>
</reference>
<keyword evidence="5 14" id="KW-0597">Phosphoprotein</keyword>
<dbReference type="FunFam" id="1.10.287.130:FF:000038">
    <property type="entry name" value="Sensory transduction histidine kinase"/>
    <property type="match status" value="1"/>
</dbReference>
<dbReference type="AlphaFoldDB" id="A0A3N6PCY1"/>
<dbReference type="EMBL" id="RCBY01000358">
    <property type="protein sequence ID" value="RQH22602.1"/>
    <property type="molecule type" value="Genomic_DNA"/>
</dbReference>
<feature type="domain" description="Response regulatory" evidence="18">
    <location>
        <begin position="810"/>
        <end position="934"/>
    </location>
</feature>
<feature type="domain" description="Histidine kinase" evidence="17">
    <location>
        <begin position="569"/>
        <end position="785"/>
    </location>
</feature>
<feature type="transmembrane region" description="Helical" evidence="16">
    <location>
        <begin position="47"/>
        <end position="72"/>
    </location>
</feature>
<keyword evidence="9" id="KW-0067">ATP-binding</keyword>
<keyword evidence="10" id="KW-0902">Two-component regulatory system</keyword>
<gene>
    <name evidence="19" type="ORF">D5R40_30780</name>
</gene>